<dbReference type="InterPro" id="IPR042097">
    <property type="entry name" value="Aminopeptidase_N-like_N_sf"/>
</dbReference>
<dbReference type="InterPro" id="IPR027268">
    <property type="entry name" value="Peptidase_M4/M1_CTD_sf"/>
</dbReference>
<dbReference type="SUPFAM" id="SSF63737">
    <property type="entry name" value="Leukotriene A4 hydrolase N-terminal domain"/>
    <property type="match status" value="1"/>
</dbReference>
<protein>
    <recommendedName>
        <fullName evidence="1">Peptidase M1 membrane alanine aminopeptidase domain-containing protein</fullName>
    </recommendedName>
</protein>
<organism evidence="2 3">
    <name type="scientific">Eiseniibacteriota bacterium</name>
    <dbReference type="NCBI Taxonomy" id="2212470"/>
    <lineage>
        <taxon>Bacteria</taxon>
        <taxon>Candidatus Eiseniibacteriota</taxon>
    </lineage>
</organism>
<dbReference type="PANTHER" id="PTHR45726">
    <property type="entry name" value="LEUKOTRIENE A-4 HYDROLASE"/>
    <property type="match status" value="1"/>
</dbReference>
<comment type="caution">
    <text evidence="2">The sequence shown here is derived from an EMBL/GenBank/DDBJ whole genome shotgun (WGS) entry which is preliminary data.</text>
</comment>
<accession>A0A956NFI2</accession>
<evidence type="ECO:0000313" key="2">
    <source>
        <dbReference type="EMBL" id="MCA9757842.1"/>
    </source>
</evidence>
<name>A0A956NFI2_UNCEI</name>
<dbReference type="InterPro" id="IPR034015">
    <property type="entry name" value="M1_LTA4H"/>
</dbReference>
<reference evidence="2" key="2">
    <citation type="journal article" date="2021" name="Microbiome">
        <title>Successional dynamics and alternative stable states in a saline activated sludge microbial community over 9 years.</title>
        <authorList>
            <person name="Wang Y."/>
            <person name="Ye J."/>
            <person name="Ju F."/>
            <person name="Liu L."/>
            <person name="Boyd J.A."/>
            <person name="Deng Y."/>
            <person name="Parks D.H."/>
            <person name="Jiang X."/>
            <person name="Yin X."/>
            <person name="Woodcroft B.J."/>
            <person name="Tyson G.W."/>
            <person name="Hugenholtz P."/>
            <person name="Polz M.F."/>
            <person name="Zhang T."/>
        </authorList>
    </citation>
    <scope>NUCLEOTIDE SEQUENCE</scope>
    <source>
        <strain evidence="2">HKST-UBA02</strain>
    </source>
</reference>
<dbReference type="SUPFAM" id="SSF55486">
    <property type="entry name" value="Metalloproteases ('zincins'), catalytic domain"/>
    <property type="match status" value="1"/>
</dbReference>
<gene>
    <name evidence="2" type="ORF">KDA27_18770</name>
</gene>
<dbReference type="InterPro" id="IPR014782">
    <property type="entry name" value="Peptidase_M1_dom"/>
</dbReference>
<evidence type="ECO:0000313" key="3">
    <source>
        <dbReference type="Proteomes" id="UP000739538"/>
    </source>
</evidence>
<dbReference type="Pfam" id="PF01433">
    <property type="entry name" value="Peptidase_M1"/>
    <property type="match status" value="1"/>
</dbReference>
<evidence type="ECO:0000259" key="1">
    <source>
        <dbReference type="Pfam" id="PF01433"/>
    </source>
</evidence>
<dbReference type="PANTHER" id="PTHR45726:SF3">
    <property type="entry name" value="LEUKOTRIENE A-4 HYDROLASE"/>
    <property type="match status" value="1"/>
</dbReference>
<dbReference type="GO" id="GO:0008270">
    <property type="term" value="F:zinc ion binding"/>
    <property type="evidence" value="ECO:0007669"/>
    <property type="project" value="InterPro"/>
</dbReference>
<dbReference type="GO" id="GO:0008237">
    <property type="term" value="F:metallopeptidase activity"/>
    <property type="evidence" value="ECO:0007669"/>
    <property type="project" value="InterPro"/>
</dbReference>
<feature type="domain" description="Peptidase M1 membrane alanine aminopeptidase" evidence="1">
    <location>
        <begin position="359"/>
        <end position="490"/>
    </location>
</feature>
<dbReference type="EMBL" id="JAGQHS010000124">
    <property type="protein sequence ID" value="MCA9757842.1"/>
    <property type="molecule type" value="Genomic_DNA"/>
</dbReference>
<dbReference type="AlphaFoldDB" id="A0A956NFI2"/>
<proteinExistence type="predicted"/>
<reference evidence="2" key="1">
    <citation type="submission" date="2020-04" db="EMBL/GenBank/DDBJ databases">
        <authorList>
            <person name="Zhang T."/>
        </authorList>
    </citation>
    <scope>NUCLEOTIDE SEQUENCE</scope>
    <source>
        <strain evidence="2">HKST-UBA02</strain>
    </source>
</reference>
<dbReference type="Gene3D" id="1.10.390.10">
    <property type="entry name" value="Neutral Protease Domain 2"/>
    <property type="match status" value="1"/>
</dbReference>
<dbReference type="Proteomes" id="UP000739538">
    <property type="component" value="Unassembled WGS sequence"/>
</dbReference>
<sequence length="767" mass="84506">MDRHGELTVGWKGLATATATLLGLSLALPGVGRGEETFTLSLDRDRAFPPAALVSTENPSSSAILRHELNASVDPEKGWIRATDRIFILHASGTDGSEPVPLMLWKDLQIVDVKGDGVEVGFEEPERFRAKSFWKRPPYAELGGYEVARQIDLHLRAPGAEAVWPDTTVVTLTYEGAIVDSLHPPKAAYARSFDTTAGLILPEGAFLAYSSFWIPTRPAEVFTFDLTVTTPAEWRTVSQGRMAKDVKQGTDRVMRWDCPHPMEEIYLVAGPYEENHLRHGDVMAQTFTYADTDSSIYNRYLRGTGAYLDLYEAKVGPYPFAKFALVENFWQSGFGMPSFTLLGNRVIRLPFILDTSYGHEILHNWWGNGVFVDRSEGNWCEGLTTYGADYFYEERKGEEEAMRYRLTALQNYRDYVSDAEDIPLASFRERHDFTTQAVGYSKSMMVIHQLRRAVGDTAFDHGLQRFYRDHLWKAATWSQLFSSVAAASKEDGGPSIDPERWRSQWIERSGAPVLSMENVTVEGGAGHRQVRFDLVQEPMDGGSPYSLLVPVRILGSDDHQVDREVSVKDARTQVSIPCGFEPEIASVDPDFQVLRRLHREEIPTRLSQVLGADSVAIVIADGLDESVASACEELAMEWAKGQRAGVFREGEVKLPTGEGTGDVGFWFLGRGSAADGAVTESHLPGDVAGSGGSGRTGGASSVVLTGSLGGFPWGLIDARSADDVAALGSKVPHYGKYSYLVFEEGSVQDKGVWPAGDSPLRKRFGSD</sequence>